<accession>A0A382MWE2</accession>
<evidence type="ECO:0000256" key="10">
    <source>
        <dbReference type="ARBA" id="ARBA00022839"/>
    </source>
</evidence>
<dbReference type="GO" id="GO:0003677">
    <property type="term" value="F:DNA binding"/>
    <property type="evidence" value="ECO:0007669"/>
    <property type="project" value="InterPro"/>
</dbReference>
<sequence>MRQIVLDTETTGLEWDLGHRVIEVGCIELLGRRVTEKSFHRFINPERSIDHGALEVHGISAESLLGKPKFREIAHELLEFISGSELVIHNADFDIGFLNNELLLTGRDVGRIEDICSVQDTLQLARQLHPGQRNSLDALCRRYGVDNNHRTLHGAMLDAEILADVYLAMTGGQTEFSFAGKSRQDHVDTTTNTTTASILDGIQLDVTYPSSEEIELHRQWLDILGNDALWQED</sequence>
<feature type="domain" description="Exonuclease" evidence="14">
    <location>
        <begin position="2"/>
        <end position="175"/>
    </location>
</feature>
<keyword evidence="9" id="KW-0378">Hydrolase</keyword>
<evidence type="ECO:0000256" key="11">
    <source>
        <dbReference type="ARBA" id="ARBA00022842"/>
    </source>
</evidence>
<dbReference type="InterPro" id="IPR036397">
    <property type="entry name" value="RNaseH_sf"/>
</dbReference>
<evidence type="ECO:0000256" key="8">
    <source>
        <dbReference type="ARBA" id="ARBA00022723"/>
    </source>
</evidence>
<evidence type="ECO:0000256" key="9">
    <source>
        <dbReference type="ARBA" id="ARBA00022801"/>
    </source>
</evidence>
<keyword evidence="10" id="KW-0269">Exonuclease</keyword>
<keyword evidence="13" id="KW-0464">Manganese</keyword>
<gene>
    <name evidence="15" type="ORF">METZ01_LOCUS304505</name>
</gene>
<dbReference type="InterPro" id="IPR006054">
    <property type="entry name" value="DnaQ"/>
</dbReference>
<dbReference type="SUPFAM" id="SSF53098">
    <property type="entry name" value="Ribonuclease H-like"/>
    <property type="match status" value="1"/>
</dbReference>
<evidence type="ECO:0000259" key="14">
    <source>
        <dbReference type="SMART" id="SM00479"/>
    </source>
</evidence>
<comment type="cofactor">
    <cofactor evidence="2">
        <name>Mg(2+)</name>
        <dbReference type="ChEBI" id="CHEBI:18420"/>
    </cofactor>
</comment>
<keyword evidence="12" id="KW-0239">DNA-directed DNA polymerase</keyword>
<dbReference type="GO" id="GO:0003887">
    <property type="term" value="F:DNA-directed DNA polymerase activity"/>
    <property type="evidence" value="ECO:0007669"/>
    <property type="project" value="UniProtKB-KW"/>
</dbReference>
<dbReference type="InterPro" id="IPR006309">
    <property type="entry name" value="DnaQ_proteo"/>
</dbReference>
<comment type="cofactor">
    <cofactor evidence="1">
        <name>Mn(2+)</name>
        <dbReference type="ChEBI" id="CHEBI:29035"/>
    </cofactor>
</comment>
<dbReference type="GO" id="GO:0008408">
    <property type="term" value="F:3'-5' exonuclease activity"/>
    <property type="evidence" value="ECO:0007669"/>
    <property type="project" value="TreeGrafter"/>
</dbReference>
<evidence type="ECO:0000256" key="3">
    <source>
        <dbReference type="ARBA" id="ARBA00020352"/>
    </source>
</evidence>
<evidence type="ECO:0000256" key="5">
    <source>
        <dbReference type="ARBA" id="ARBA00022695"/>
    </source>
</evidence>
<evidence type="ECO:0000256" key="1">
    <source>
        <dbReference type="ARBA" id="ARBA00001936"/>
    </source>
</evidence>
<dbReference type="PANTHER" id="PTHR30231:SF41">
    <property type="entry name" value="DNA POLYMERASE III SUBUNIT EPSILON"/>
    <property type="match status" value="1"/>
</dbReference>
<dbReference type="NCBIfam" id="TIGR00573">
    <property type="entry name" value="dnaq"/>
    <property type="match status" value="1"/>
</dbReference>
<evidence type="ECO:0000256" key="4">
    <source>
        <dbReference type="ARBA" id="ARBA00022679"/>
    </source>
</evidence>
<dbReference type="GO" id="GO:0005829">
    <property type="term" value="C:cytosol"/>
    <property type="evidence" value="ECO:0007669"/>
    <property type="project" value="TreeGrafter"/>
</dbReference>
<keyword evidence="11" id="KW-0460">Magnesium</keyword>
<dbReference type="InterPro" id="IPR013520">
    <property type="entry name" value="Ribonucl_H"/>
</dbReference>
<dbReference type="GO" id="GO:0046872">
    <property type="term" value="F:metal ion binding"/>
    <property type="evidence" value="ECO:0007669"/>
    <property type="project" value="UniProtKB-KW"/>
</dbReference>
<dbReference type="InterPro" id="IPR012337">
    <property type="entry name" value="RNaseH-like_sf"/>
</dbReference>
<dbReference type="Gene3D" id="3.30.420.10">
    <property type="entry name" value="Ribonuclease H-like superfamily/Ribonuclease H"/>
    <property type="match status" value="1"/>
</dbReference>
<dbReference type="FunFam" id="3.30.420.10:FF:000012">
    <property type="entry name" value="DNA polymerase III subunit epsilon"/>
    <property type="match status" value="1"/>
</dbReference>
<name>A0A382MWE2_9ZZZZ</name>
<keyword evidence="5" id="KW-0548">Nucleotidyltransferase</keyword>
<dbReference type="SMART" id="SM00479">
    <property type="entry name" value="EXOIII"/>
    <property type="match status" value="1"/>
</dbReference>
<organism evidence="15">
    <name type="scientific">marine metagenome</name>
    <dbReference type="NCBI Taxonomy" id="408172"/>
    <lineage>
        <taxon>unclassified sequences</taxon>
        <taxon>metagenomes</taxon>
        <taxon>ecological metagenomes</taxon>
    </lineage>
</organism>
<evidence type="ECO:0000256" key="13">
    <source>
        <dbReference type="ARBA" id="ARBA00023211"/>
    </source>
</evidence>
<protein>
    <recommendedName>
        <fullName evidence="3">DNA polymerase III subunit epsilon</fullName>
    </recommendedName>
</protein>
<evidence type="ECO:0000256" key="6">
    <source>
        <dbReference type="ARBA" id="ARBA00022705"/>
    </source>
</evidence>
<evidence type="ECO:0000256" key="2">
    <source>
        <dbReference type="ARBA" id="ARBA00001946"/>
    </source>
</evidence>
<proteinExistence type="predicted"/>
<keyword evidence="6" id="KW-0235">DNA replication</keyword>
<dbReference type="PANTHER" id="PTHR30231">
    <property type="entry name" value="DNA POLYMERASE III SUBUNIT EPSILON"/>
    <property type="match status" value="1"/>
</dbReference>
<keyword evidence="4" id="KW-0808">Transferase</keyword>
<dbReference type="Pfam" id="PF00929">
    <property type="entry name" value="RNase_T"/>
    <property type="match status" value="1"/>
</dbReference>
<evidence type="ECO:0000256" key="7">
    <source>
        <dbReference type="ARBA" id="ARBA00022722"/>
    </source>
</evidence>
<dbReference type="NCBIfam" id="NF004316">
    <property type="entry name" value="PRK05711.1"/>
    <property type="match status" value="1"/>
</dbReference>
<dbReference type="EMBL" id="UINC01095509">
    <property type="protein sequence ID" value="SVC51651.1"/>
    <property type="molecule type" value="Genomic_DNA"/>
</dbReference>
<keyword evidence="8" id="KW-0479">Metal-binding</keyword>
<dbReference type="CDD" id="cd06131">
    <property type="entry name" value="DNA_pol_III_epsilon_Ecoli_like"/>
    <property type="match status" value="1"/>
</dbReference>
<evidence type="ECO:0000313" key="15">
    <source>
        <dbReference type="EMBL" id="SVC51651.1"/>
    </source>
</evidence>
<reference evidence="15" key="1">
    <citation type="submission" date="2018-05" db="EMBL/GenBank/DDBJ databases">
        <authorList>
            <person name="Lanie J.A."/>
            <person name="Ng W.-L."/>
            <person name="Kazmierczak K.M."/>
            <person name="Andrzejewski T.M."/>
            <person name="Davidsen T.M."/>
            <person name="Wayne K.J."/>
            <person name="Tettelin H."/>
            <person name="Glass J.I."/>
            <person name="Rusch D."/>
            <person name="Podicherti R."/>
            <person name="Tsui H.-C.T."/>
            <person name="Winkler M.E."/>
        </authorList>
    </citation>
    <scope>NUCLEOTIDE SEQUENCE</scope>
</reference>
<keyword evidence="7" id="KW-0540">Nuclease</keyword>
<dbReference type="AlphaFoldDB" id="A0A382MWE2"/>
<dbReference type="NCBIfam" id="TIGR01406">
    <property type="entry name" value="dnaQ_proteo"/>
    <property type="match status" value="1"/>
</dbReference>
<dbReference type="GO" id="GO:0045004">
    <property type="term" value="P:DNA replication proofreading"/>
    <property type="evidence" value="ECO:0007669"/>
    <property type="project" value="TreeGrafter"/>
</dbReference>
<evidence type="ECO:0000256" key="12">
    <source>
        <dbReference type="ARBA" id="ARBA00022932"/>
    </source>
</evidence>